<organism evidence="2">
    <name type="scientific">uncultured Solirubrobacteraceae bacterium</name>
    <dbReference type="NCBI Taxonomy" id="1162706"/>
    <lineage>
        <taxon>Bacteria</taxon>
        <taxon>Bacillati</taxon>
        <taxon>Actinomycetota</taxon>
        <taxon>Thermoleophilia</taxon>
        <taxon>Solirubrobacterales</taxon>
        <taxon>Solirubrobacteraceae</taxon>
        <taxon>environmental samples</taxon>
    </lineage>
</organism>
<evidence type="ECO:0000256" key="1">
    <source>
        <dbReference type="SAM" id="MobiDB-lite"/>
    </source>
</evidence>
<feature type="non-terminal residue" evidence="2">
    <location>
        <position position="1"/>
    </location>
</feature>
<reference evidence="2" key="1">
    <citation type="submission" date="2020-02" db="EMBL/GenBank/DDBJ databases">
        <authorList>
            <person name="Meier V. D."/>
        </authorList>
    </citation>
    <scope>NUCLEOTIDE SEQUENCE</scope>
    <source>
        <strain evidence="2">AVDCRST_MAG30</strain>
    </source>
</reference>
<sequence>GRAPPRRARGRGAARPPPPGSLQGEDVRPASDGAGGDARARAHPPGGARAPGARPGGGAGRERV</sequence>
<feature type="compositionally biased region" description="Basic residues" evidence="1">
    <location>
        <begin position="1"/>
        <end position="12"/>
    </location>
</feature>
<feature type="non-terminal residue" evidence="2">
    <location>
        <position position="64"/>
    </location>
</feature>
<dbReference type="EMBL" id="CADCVS010000394">
    <property type="protein sequence ID" value="CAA9521560.1"/>
    <property type="molecule type" value="Genomic_DNA"/>
</dbReference>
<evidence type="ECO:0000313" key="2">
    <source>
        <dbReference type="EMBL" id="CAA9521560.1"/>
    </source>
</evidence>
<feature type="region of interest" description="Disordered" evidence="1">
    <location>
        <begin position="1"/>
        <end position="64"/>
    </location>
</feature>
<dbReference type="AlphaFoldDB" id="A0A6J4TEW1"/>
<feature type="compositionally biased region" description="Gly residues" evidence="1">
    <location>
        <begin position="54"/>
        <end position="64"/>
    </location>
</feature>
<name>A0A6J4TEW1_9ACTN</name>
<gene>
    <name evidence="2" type="ORF">AVDCRST_MAG30-3076</name>
</gene>
<feature type="compositionally biased region" description="Low complexity" evidence="1">
    <location>
        <begin position="43"/>
        <end position="53"/>
    </location>
</feature>
<proteinExistence type="predicted"/>
<accession>A0A6J4TEW1</accession>
<protein>
    <submittedName>
        <fullName evidence="2">Uncharacterized protein</fullName>
    </submittedName>
</protein>